<comment type="caution">
    <text evidence="2">The sequence shown here is derived from an EMBL/GenBank/DDBJ whole genome shotgun (WGS) entry which is preliminary data.</text>
</comment>
<dbReference type="InterPro" id="IPR007804">
    <property type="entry name" value="GvpG"/>
</dbReference>
<organism evidence="2 3">
    <name type="scientific">Rhodococcus opacus</name>
    <name type="common">Nocardia opaca</name>
    <dbReference type="NCBI Taxonomy" id="37919"/>
    <lineage>
        <taxon>Bacteria</taxon>
        <taxon>Bacillati</taxon>
        <taxon>Actinomycetota</taxon>
        <taxon>Actinomycetes</taxon>
        <taxon>Mycobacteriales</taxon>
        <taxon>Nocardiaceae</taxon>
        <taxon>Rhodococcus</taxon>
    </lineage>
</organism>
<dbReference type="AlphaFoldDB" id="A0A2S8HZM3"/>
<dbReference type="EMBL" id="PUIO01000188">
    <property type="protein sequence ID" value="PQP07983.1"/>
    <property type="molecule type" value="Genomic_DNA"/>
</dbReference>
<accession>A0A2S8HZM3</accession>
<dbReference type="Proteomes" id="UP000239290">
    <property type="component" value="Unassembled WGS sequence"/>
</dbReference>
<feature type="non-terminal residue" evidence="2">
    <location>
        <position position="54"/>
    </location>
</feature>
<name>A0A2S8HZM3_RHOOP</name>
<evidence type="ECO:0000256" key="1">
    <source>
        <dbReference type="SAM" id="MobiDB-lite"/>
    </source>
</evidence>
<reference evidence="3" key="1">
    <citation type="submission" date="2018-02" db="EMBL/GenBank/DDBJ databases">
        <title>Draft genome sequencing of Rhodococcus opacus KU647198.</title>
        <authorList>
            <person name="Zheng B.-X."/>
        </authorList>
    </citation>
    <scope>NUCLEOTIDE SEQUENCE [LARGE SCALE GENOMIC DNA]</scope>
    <source>
        <strain evidence="3">04-OD7</strain>
    </source>
</reference>
<protein>
    <submittedName>
        <fullName evidence="2">Gas vesicle protein G</fullName>
    </submittedName>
</protein>
<sequence length="54" mass="6025">MGLLSFIVTLPLAPVRGVISLAELIQRQVEEELHDPASARRALEELEDARERGE</sequence>
<evidence type="ECO:0000313" key="2">
    <source>
        <dbReference type="EMBL" id="PQP07983.1"/>
    </source>
</evidence>
<dbReference type="RefSeq" id="WP_105424094.1">
    <property type="nucleotide sequence ID" value="NZ_PUIO01000188.1"/>
</dbReference>
<proteinExistence type="predicted"/>
<dbReference type="Pfam" id="PF05120">
    <property type="entry name" value="GvpG"/>
    <property type="match status" value="1"/>
</dbReference>
<gene>
    <name evidence="2" type="ORF">C5613_44410</name>
</gene>
<feature type="region of interest" description="Disordered" evidence="1">
    <location>
        <begin position="35"/>
        <end position="54"/>
    </location>
</feature>
<evidence type="ECO:0000313" key="3">
    <source>
        <dbReference type="Proteomes" id="UP000239290"/>
    </source>
</evidence>